<dbReference type="EMBL" id="UINC01118473">
    <property type="protein sequence ID" value="SVC91620.1"/>
    <property type="molecule type" value="Genomic_DNA"/>
</dbReference>
<proteinExistence type="predicted"/>
<sequence>GWAARSVGYRSAAYTQMSEIALLEKDYNMAQIYATKAISFNDANISALQVLALSARKTGARKQADQHLARLLEIDPLHHFANLEKWFLQSSINAWKAFKDLIKNEFSQQTLLELAIAYHNRGMKVEAVELLQQARLTKESPLLFLWLSYLLEDKDALSAIGAMPPDFVFPYRRETIPVLQWAVEQSDDWKFRYYLALNLWAKNRHEEALQLMKSIRDRPDYGPFYLARVSLKKELGITSVEKDLKRSLEFNRDLWQGWLYVIKHYQDKFEWNTAYDYSIEAMMRFPNNFNVEITHARSLLFTDRHNEAVELLRSSKVLPSEHSRS</sequence>
<dbReference type="SUPFAM" id="SSF48452">
    <property type="entry name" value="TPR-like"/>
    <property type="match status" value="1"/>
</dbReference>
<dbReference type="Gene3D" id="1.25.40.10">
    <property type="entry name" value="Tetratricopeptide repeat domain"/>
    <property type="match status" value="2"/>
</dbReference>
<feature type="non-terminal residue" evidence="1">
    <location>
        <position position="1"/>
    </location>
</feature>
<organism evidence="1">
    <name type="scientific">marine metagenome</name>
    <dbReference type="NCBI Taxonomy" id="408172"/>
    <lineage>
        <taxon>unclassified sequences</taxon>
        <taxon>metagenomes</taxon>
        <taxon>ecological metagenomes</taxon>
    </lineage>
</organism>
<gene>
    <name evidence="1" type="ORF">METZ01_LOCUS344474</name>
</gene>
<dbReference type="AlphaFoldDB" id="A0A382R333"/>
<evidence type="ECO:0000313" key="1">
    <source>
        <dbReference type="EMBL" id="SVC91620.1"/>
    </source>
</evidence>
<feature type="non-terminal residue" evidence="1">
    <location>
        <position position="325"/>
    </location>
</feature>
<dbReference type="InterPro" id="IPR011990">
    <property type="entry name" value="TPR-like_helical_dom_sf"/>
</dbReference>
<name>A0A382R333_9ZZZZ</name>
<protein>
    <submittedName>
        <fullName evidence="1">Uncharacterized protein</fullName>
    </submittedName>
</protein>
<reference evidence="1" key="1">
    <citation type="submission" date="2018-05" db="EMBL/GenBank/DDBJ databases">
        <authorList>
            <person name="Lanie J.A."/>
            <person name="Ng W.-L."/>
            <person name="Kazmierczak K.M."/>
            <person name="Andrzejewski T.M."/>
            <person name="Davidsen T.M."/>
            <person name="Wayne K.J."/>
            <person name="Tettelin H."/>
            <person name="Glass J.I."/>
            <person name="Rusch D."/>
            <person name="Podicherti R."/>
            <person name="Tsui H.-C.T."/>
            <person name="Winkler M.E."/>
        </authorList>
    </citation>
    <scope>NUCLEOTIDE SEQUENCE</scope>
</reference>
<accession>A0A382R333</accession>